<keyword evidence="3" id="KW-1185">Reference proteome</keyword>
<keyword evidence="1" id="KW-0812">Transmembrane</keyword>
<proteinExistence type="predicted"/>
<evidence type="ECO:0000256" key="1">
    <source>
        <dbReference type="SAM" id="Phobius"/>
    </source>
</evidence>
<organism evidence="2 3">
    <name type="scientific">Herpetosiphon gulosus</name>
    <dbReference type="NCBI Taxonomy" id="1973496"/>
    <lineage>
        <taxon>Bacteria</taxon>
        <taxon>Bacillati</taxon>
        <taxon>Chloroflexota</taxon>
        <taxon>Chloroflexia</taxon>
        <taxon>Herpetosiphonales</taxon>
        <taxon>Herpetosiphonaceae</taxon>
        <taxon>Herpetosiphon</taxon>
    </lineage>
</organism>
<keyword evidence="1" id="KW-1133">Transmembrane helix</keyword>
<dbReference type="Proteomes" id="UP001428290">
    <property type="component" value="Unassembled WGS sequence"/>
</dbReference>
<reference evidence="2 3" key="1">
    <citation type="submission" date="2024-02" db="EMBL/GenBank/DDBJ databases">
        <title>Herpetosiphon gulosus NBRC 112829.</title>
        <authorList>
            <person name="Ichikawa N."/>
            <person name="Katano-Makiyama Y."/>
            <person name="Hidaka K."/>
        </authorList>
    </citation>
    <scope>NUCLEOTIDE SEQUENCE [LARGE SCALE GENOMIC DNA]</scope>
    <source>
        <strain evidence="2 3">NBRC 112829</strain>
    </source>
</reference>
<evidence type="ECO:0000313" key="3">
    <source>
        <dbReference type="Proteomes" id="UP001428290"/>
    </source>
</evidence>
<name>A0ABP9X789_9CHLR</name>
<feature type="transmembrane region" description="Helical" evidence="1">
    <location>
        <begin position="68"/>
        <end position="93"/>
    </location>
</feature>
<gene>
    <name evidence="2" type="ORF">Hgul01_05066</name>
</gene>
<dbReference type="EMBL" id="BAABRU010000038">
    <property type="protein sequence ID" value="GAA5531241.1"/>
    <property type="molecule type" value="Genomic_DNA"/>
</dbReference>
<comment type="caution">
    <text evidence="2">The sequence shown here is derived from an EMBL/GenBank/DDBJ whole genome shotgun (WGS) entry which is preliminary data.</text>
</comment>
<sequence length="101" mass="11594">MLLVDDPRISQRRALDKNGIGYDGNKGWPFYRGLLTQHLGLGFIVTLIDTLLGDFWHGWQKNHLHEGVFINILCLWISSSAMTLIPLRMMFIIHTSTTQIN</sequence>
<protein>
    <submittedName>
        <fullName evidence="2">Uncharacterized protein</fullName>
    </submittedName>
</protein>
<evidence type="ECO:0000313" key="2">
    <source>
        <dbReference type="EMBL" id="GAA5531241.1"/>
    </source>
</evidence>
<keyword evidence="1" id="KW-0472">Membrane</keyword>
<accession>A0ABP9X789</accession>
<feature type="transmembrane region" description="Helical" evidence="1">
    <location>
        <begin position="35"/>
        <end position="56"/>
    </location>
</feature>